<dbReference type="GO" id="GO:0017168">
    <property type="term" value="F:5-oxoprolinase (ATP-hydrolyzing) activity"/>
    <property type="evidence" value="ECO:0007669"/>
    <property type="project" value="TreeGrafter"/>
</dbReference>
<name>A0A239FIE3_9SPHN</name>
<feature type="domain" description="Hydantoinase/oxoprolinase N-terminal" evidence="5">
    <location>
        <begin position="5"/>
        <end position="179"/>
    </location>
</feature>
<dbReference type="Pfam" id="PF01968">
    <property type="entry name" value="Hydantoinase_A"/>
    <property type="match status" value="1"/>
</dbReference>
<comment type="similarity">
    <text evidence="1">Belongs to the oxoprolinase family.</text>
</comment>
<evidence type="ECO:0000313" key="7">
    <source>
        <dbReference type="Proteomes" id="UP000198339"/>
    </source>
</evidence>
<dbReference type="EMBL" id="FZPA01000002">
    <property type="protein sequence ID" value="SNS56053.1"/>
    <property type="molecule type" value="Genomic_DNA"/>
</dbReference>
<reference evidence="6 7" key="1">
    <citation type="submission" date="2017-06" db="EMBL/GenBank/DDBJ databases">
        <authorList>
            <person name="Kim H.J."/>
            <person name="Triplett B.A."/>
        </authorList>
    </citation>
    <scope>NUCLEOTIDE SEQUENCE [LARGE SCALE GENOMIC DNA]</scope>
    <source>
        <strain evidence="6 7">DS15</strain>
    </source>
</reference>
<gene>
    <name evidence="6" type="ORF">SAMN06295955_10272</name>
</gene>
<organism evidence="6 7">
    <name type="scientific">Sphingopyxis indica</name>
    <dbReference type="NCBI Taxonomy" id="436663"/>
    <lineage>
        <taxon>Bacteria</taxon>
        <taxon>Pseudomonadati</taxon>
        <taxon>Pseudomonadota</taxon>
        <taxon>Alphaproteobacteria</taxon>
        <taxon>Sphingomonadales</taxon>
        <taxon>Sphingomonadaceae</taxon>
        <taxon>Sphingopyxis</taxon>
    </lineage>
</organism>
<accession>A0A239FIE3</accession>
<evidence type="ECO:0000259" key="4">
    <source>
        <dbReference type="Pfam" id="PF02538"/>
    </source>
</evidence>
<dbReference type="InterPro" id="IPR002821">
    <property type="entry name" value="Hydantoinase_A"/>
</dbReference>
<feature type="region of interest" description="Disordered" evidence="2">
    <location>
        <begin position="884"/>
        <end position="918"/>
    </location>
</feature>
<feature type="domain" description="Hydantoinase A/oxoprolinase" evidence="3">
    <location>
        <begin position="199"/>
        <end position="483"/>
    </location>
</feature>
<dbReference type="PANTHER" id="PTHR11365:SF23">
    <property type="entry name" value="HYPOTHETICAL 5-OXOPROLINASE (EUROFUNG)-RELATED"/>
    <property type="match status" value="1"/>
</dbReference>
<keyword evidence="7" id="KW-1185">Reference proteome</keyword>
<dbReference type="GO" id="GO:0005829">
    <property type="term" value="C:cytosol"/>
    <property type="evidence" value="ECO:0007669"/>
    <property type="project" value="TreeGrafter"/>
</dbReference>
<dbReference type="Pfam" id="PF05378">
    <property type="entry name" value="Hydant_A_N"/>
    <property type="match status" value="1"/>
</dbReference>
<dbReference type="PANTHER" id="PTHR11365">
    <property type="entry name" value="5-OXOPROLINASE RELATED"/>
    <property type="match status" value="1"/>
</dbReference>
<proteinExistence type="inferred from homology"/>
<sequence>MKAWRFAVDRGGTFTDVVATTPGGRLVTEKLLSQNPGFYSDAASEAVRRLMARHGAGPIAELRIGTTVATNALLERKGERLALAITRGFGDALRIGTQARPEIFARHIVLPEQLPARVIEVDERVGADGAVLRSLDEVQARADLAALRGEGFDALAIVLMHGWQYRDHEARLARIARDIGFAQVSVSHEVAPLIRLVPRGDTTVVDAYLSPVLRRYTDQLQASLPPSGTLRFMQSNGGLAEVGAFRGKDAILSGPAGGVVGMVAASAPLGHRKLIGFDMGGTSTDVAHYAGTYELTGDSVVAGVRIAAPMMQIHTVAAGGGSICRFDGSRFRVGPESAGADPGPACYRKGGPLTVTDCNLFLGRIDPAFFPGVFGPNGDEPLDPAAAKARLAEVAAMLPEPKSLHEIAEGFLAIAVDNMANAIRKISVARGHDVTTYALACFGGAGGQHACRVADALGMETVLVHPLAGILSAYGIGLAPVKAIHEVSLVRPLGEDFADDLSTLEGQARQALLDQGIAPEAIVLESRARLRFAGSDSALAIACGDRAEMDATFRTLHRRRFGYSDAETAIVVEALSVEASGHSGGLGAVVPQPVAALGKASGDWPTIERAAMQSGETVSGPALVIDPGSTTVVEEGWQARREQEGSLVLTRAAALVRDRAVGTKVDPVRLEIFNNLFMAIAEEMGVVLQSTATSVNIKERLDFSCALFDRAGALIANAPHIPVHLGSMGDSIARVIEARGACRDGRGFRRGDAYVLNDPYRGGTHLPDITVIVPVFYGEESAEPDAFVAARGHHADIGGIAPGSMPPESRTIEEEGVLIDNALLVDEGRFQERAMRELLAAATFPARNPDRNLSDLRAQLAACTRGADCCKARRRNRAPRWSRPIWTMSSPMPRKASGASSTGSTRAASPMKWTMARR</sequence>
<dbReference type="Pfam" id="PF02538">
    <property type="entry name" value="Hydantoinase_B"/>
    <property type="match status" value="1"/>
</dbReference>
<protein>
    <submittedName>
        <fullName evidence="6">5-oxoprolinase (ATP-hydrolysing)</fullName>
    </submittedName>
</protein>
<feature type="compositionally biased region" description="Low complexity" evidence="2">
    <location>
        <begin position="896"/>
        <end position="909"/>
    </location>
</feature>
<dbReference type="InterPro" id="IPR003692">
    <property type="entry name" value="Hydantoinase_B"/>
</dbReference>
<dbReference type="InterPro" id="IPR045079">
    <property type="entry name" value="Oxoprolinase-like"/>
</dbReference>
<evidence type="ECO:0000256" key="1">
    <source>
        <dbReference type="ARBA" id="ARBA00010403"/>
    </source>
</evidence>
<evidence type="ECO:0000259" key="5">
    <source>
        <dbReference type="Pfam" id="PF05378"/>
    </source>
</evidence>
<evidence type="ECO:0000256" key="2">
    <source>
        <dbReference type="SAM" id="MobiDB-lite"/>
    </source>
</evidence>
<evidence type="ECO:0000259" key="3">
    <source>
        <dbReference type="Pfam" id="PF01968"/>
    </source>
</evidence>
<dbReference type="GO" id="GO:0006749">
    <property type="term" value="P:glutathione metabolic process"/>
    <property type="evidence" value="ECO:0007669"/>
    <property type="project" value="TreeGrafter"/>
</dbReference>
<dbReference type="AlphaFoldDB" id="A0A239FIE3"/>
<feature type="domain" description="Hydantoinase B/oxoprolinase" evidence="4">
    <location>
        <begin position="666"/>
        <end position="868"/>
    </location>
</feature>
<dbReference type="InterPro" id="IPR008040">
    <property type="entry name" value="Hydant_A_N"/>
</dbReference>
<evidence type="ECO:0000313" key="6">
    <source>
        <dbReference type="EMBL" id="SNS56053.1"/>
    </source>
</evidence>
<dbReference type="Proteomes" id="UP000198339">
    <property type="component" value="Unassembled WGS sequence"/>
</dbReference>